<dbReference type="STRING" id="46224.B4102_3050"/>
<evidence type="ECO:0000256" key="1">
    <source>
        <dbReference type="ARBA" id="ARBA00006484"/>
    </source>
</evidence>
<sequence length="257" mass="27409">MNITEIFDLTNKTAIITGGSSGLGSQMALALAEAGANIVICSRNIQACQEMSDLLNQQGYQSIALQCDITNQKDIENVITQTMGKFGTIDILINNSGTSWIAPVLDLPADKWDKVMNVNLKGMFFFSQAVAKVMKDQGGGKIINISSVTGLYGTDPAFLDSVAYNTSKGAVVSLTKDLAVKLAQYNIQVNAIAPGFFPTKITKVLDKTTNILLSKIPAKRFGNENDLKGAAVFLSSKASDYITGQLLLVDGGLTTNL</sequence>
<evidence type="ECO:0000313" key="5">
    <source>
        <dbReference type="Proteomes" id="UP000075666"/>
    </source>
</evidence>
<dbReference type="NCBIfam" id="NF006070">
    <property type="entry name" value="PRK08213.1"/>
    <property type="match status" value="1"/>
</dbReference>
<evidence type="ECO:0000256" key="2">
    <source>
        <dbReference type="ARBA" id="ARBA00022857"/>
    </source>
</evidence>
<dbReference type="InterPro" id="IPR052178">
    <property type="entry name" value="Sec_Metab_Biosynth_SDR"/>
</dbReference>
<dbReference type="FunFam" id="3.40.50.720:FF:000240">
    <property type="entry name" value="SDR family oxidoreductase"/>
    <property type="match status" value="1"/>
</dbReference>
<dbReference type="EMBL" id="LQYN01000051">
    <property type="protein sequence ID" value="KYD06665.1"/>
    <property type="molecule type" value="Genomic_DNA"/>
</dbReference>
<evidence type="ECO:0000313" key="4">
    <source>
        <dbReference type="EMBL" id="KYD06665.1"/>
    </source>
</evidence>
<evidence type="ECO:0000256" key="3">
    <source>
        <dbReference type="ARBA" id="ARBA00023002"/>
    </source>
</evidence>
<gene>
    <name evidence="4" type="ORF">B4102_3050</name>
</gene>
<name>A0A150L2W5_9BACI</name>
<accession>A0A150L2W5</accession>
<dbReference type="PATRIC" id="fig|46224.3.peg.3019"/>
<dbReference type="NCBIfam" id="NF005559">
    <property type="entry name" value="PRK07231.1"/>
    <property type="match status" value="1"/>
</dbReference>
<dbReference type="RefSeq" id="WP_066231423.1">
    <property type="nucleotide sequence ID" value="NZ_JARMRX010000044.1"/>
</dbReference>
<comment type="caution">
    <text evidence="4">The sequence shown here is derived from an EMBL/GenBank/DDBJ whole genome shotgun (WGS) entry which is preliminary data.</text>
</comment>
<organism evidence="4 5">
    <name type="scientific">Heyndrickxia sporothermodurans</name>
    <dbReference type="NCBI Taxonomy" id="46224"/>
    <lineage>
        <taxon>Bacteria</taxon>
        <taxon>Bacillati</taxon>
        <taxon>Bacillota</taxon>
        <taxon>Bacilli</taxon>
        <taxon>Bacillales</taxon>
        <taxon>Bacillaceae</taxon>
        <taxon>Heyndrickxia</taxon>
    </lineage>
</organism>
<keyword evidence="3 4" id="KW-0560">Oxidoreductase</keyword>
<keyword evidence="2" id="KW-0521">NADP</keyword>
<keyword evidence="5" id="KW-1185">Reference proteome</keyword>
<dbReference type="Pfam" id="PF13561">
    <property type="entry name" value="adh_short_C2"/>
    <property type="match status" value="1"/>
</dbReference>
<dbReference type="GO" id="GO:0004316">
    <property type="term" value="F:3-oxoacyl-[acyl-carrier-protein] reductase (NADPH) activity"/>
    <property type="evidence" value="ECO:0007669"/>
    <property type="project" value="UniProtKB-EC"/>
</dbReference>
<comment type="similarity">
    <text evidence="1">Belongs to the short-chain dehydrogenases/reductases (SDR) family.</text>
</comment>
<dbReference type="InterPro" id="IPR002347">
    <property type="entry name" value="SDR_fam"/>
</dbReference>
<dbReference type="Proteomes" id="UP000075666">
    <property type="component" value="Unassembled WGS sequence"/>
</dbReference>
<dbReference type="PANTHER" id="PTHR43618:SF8">
    <property type="entry name" value="7ALPHA-HYDROXYSTEROID DEHYDROGENASE"/>
    <property type="match status" value="1"/>
</dbReference>
<dbReference type="PROSITE" id="PS00061">
    <property type="entry name" value="ADH_SHORT"/>
    <property type="match status" value="1"/>
</dbReference>
<dbReference type="PANTHER" id="PTHR43618">
    <property type="entry name" value="7-ALPHA-HYDROXYSTEROID DEHYDROGENASE"/>
    <property type="match status" value="1"/>
</dbReference>
<dbReference type="SUPFAM" id="SSF51735">
    <property type="entry name" value="NAD(P)-binding Rossmann-fold domains"/>
    <property type="match status" value="1"/>
</dbReference>
<dbReference type="InterPro" id="IPR036291">
    <property type="entry name" value="NAD(P)-bd_dom_sf"/>
</dbReference>
<dbReference type="PRINTS" id="PR00081">
    <property type="entry name" value="GDHRDH"/>
</dbReference>
<dbReference type="OrthoDB" id="9803333at2"/>
<dbReference type="InterPro" id="IPR020904">
    <property type="entry name" value="Sc_DH/Rdtase_CS"/>
</dbReference>
<dbReference type="EC" id="1.1.1.100" evidence="4"/>
<dbReference type="Gene3D" id="3.40.50.720">
    <property type="entry name" value="NAD(P)-binding Rossmann-like Domain"/>
    <property type="match status" value="1"/>
</dbReference>
<dbReference type="AlphaFoldDB" id="A0A150L2W5"/>
<dbReference type="PRINTS" id="PR00080">
    <property type="entry name" value="SDRFAMILY"/>
</dbReference>
<dbReference type="GO" id="GO:0005975">
    <property type="term" value="P:carbohydrate metabolic process"/>
    <property type="evidence" value="ECO:0007669"/>
    <property type="project" value="UniProtKB-ARBA"/>
</dbReference>
<protein>
    <submittedName>
        <fullName evidence="4">3-oxoacyl-[acyl-carrier protein] reductase</fullName>
        <ecNumber evidence="4">1.1.1.100</ecNumber>
    </submittedName>
</protein>
<proteinExistence type="inferred from homology"/>
<reference evidence="4 5" key="1">
    <citation type="submission" date="2016-01" db="EMBL/GenBank/DDBJ databases">
        <title>Genome Sequences of Twelve Sporeforming Bacillus Species Isolated from Foods.</title>
        <authorList>
            <person name="Berendsen E.M."/>
            <person name="Wells-Bennik M.H."/>
            <person name="Krawcyk A.O."/>
            <person name="De Jong A."/>
            <person name="Holsappel S."/>
            <person name="Eijlander R.T."/>
            <person name="Kuipers O.P."/>
        </authorList>
    </citation>
    <scope>NUCLEOTIDE SEQUENCE [LARGE SCALE GENOMIC DNA]</scope>
    <source>
        <strain evidence="4 5">B4102</strain>
    </source>
</reference>